<comment type="caution">
    <text evidence="1">The sequence shown here is derived from an EMBL/GenBank/DDBJ whole genome shotgun (WGS) entry which is preliminary data.</text>
</comment>
<evidence type="ECO:0000313" key="2">
    <source>
        <dbReference type="Proteomes" id="UP000826271"/>
    </source>
</evidence>
<protein>
    <submittedName>
        <fullName evidence="1">Uncharacterized protein</fullName>
    </submittedName>
</protein>
<accession>A0AAV6WAM4</accession>
<proteinExistence type="predicted"/>
<evidence type="ECO:0000313" key="1">
    <source>
        <dbReference type="EMBL" id="KAG8367506.1"/>
    </source>
</evidence>
<reference evidence="1" key="1">
    <citation type="submission" date="2019-10" db="EMBL/GenBank/DDBJ databases">
        <authorList>
            <person name="Zhang R."/>
            <person name="Pan Y."/>
            <person name="Wang J."/>
            <person name="Ma R."/>
            <person name="Yu S."/>
        </authorList>
    </citation>
    <scope>NUCLEOTIDE SEQUENCE</scope>
    <source>
        <strain evidence="1">LA-IB0</strain>
        <tissue evidence="1">Leaf</tissue>
    </source>
</reference>
<dbReference type="Proteomes" id="UP000826271">
    <property type="component" value="Unassembled WGS sequence"/>
</dbReference>
<dbReference type="EMBL" id="WHWC01000016">
    <property type="protein sequence ID" value="KAG8367506.1"/>
    <property type="molecule type" value="Genomic_DNA"/>
</dbReference>
<dbReference type="AlphaFoldDB" id="A0AAV6WAM4"/>
<keyword evidence="2" id="KW-1185">Reference proteome</keyword>
<name>A0AAV6WAM4_9LAMI</name>
<sequence>MQGTQILTKMLCRQHGGAAVALNHQRRWMVGKAGNRAAVHGSKLLVPHTIPNVQNCGFSHQGTAEDPWAIEQQLENVNVYGGVEQTIPSE</sequence>
<gene>
    <name evidence="1" type="ORF">BUALT_Bualt16G0079000</name>
</gene>
<organism evidence="1 2">
    <name type="scientific">Buddleja alternifolia</name>
    <dbReference type="NCBI Taxonomy" id="168488"/>
    <lineage>
        <taxon>Eukaryota</taxon>
        <taxon>Viridiplantae</taxon>
        <taxon>Streptophyta</taxon>
        <taxon>Embryophyta</taxon>
        <taxon>Tracheophyta</taxon>
        <taxon>Spermatophyta</taxon>
        <taxon>Magnoliopsida</taxon>
        <taxon>eudicotyledons</taxon>
        <taxon>Gunneridae</taxon>
        <taxon>Pentapetalae</taxon>
        <taxon>asterids</taxon>
        <taxon>lamiids</taxon>
        <taxon>Lamiales</taxon>
        <taxon>Scrophulariaceae</taxon>
        <taxon>Buddlejeae</taxon>
        <taxon>Buddleja</taxon>
    </lineage>
</organism>